<dbReference type="RefSeq" id="WP_106580905.1">
    <property type="nucleotide sequence ID" value="NZ_PYGA01000001.1"/>
</dbReference>
<organism evidence="1 2">
    <name type="scientific">Murinocardiopsis flavida</name>
    <dbReference type="NCBI Taxonomy" id="645275"/>
    <lineage>
        <taxon>Bacteria</taxon>
        <taxon>Bacillati</taxon>
        <taxon>Actinomycetota</taxon>
        <taxon>Actinomycetes</taxon>
        <taxon>Streptosporangiales</taxon>
        <taxon>Nocardiopsidaceae</taxon>
        <taxon>Murinocardiopsis</taxon>
    </lineage>
</organism>
<dbReference type="Proteomes" id="UP000240542">
    <property type="component" value="Unassembled WGS sequence"/>
</dbReference>
<comment type="caution">
    <text evidence="1">The sequence shown here is derived from an EMBL/GenBank/DDBJ whole genome shotgun (WGS) entry which is preliminary data.</text>
</comment>
<name>A0A2P8DU13_9ACTN</name>
<evidence type="ECO:0000313" key="1">
    <source>
        <dbReference type="EMBL" id="PSL00708.1"/>
    </source>
</evidence>
<dbReference type="EMBL" id="PYGA01000001">
    <property type="protein sequence ID" value="PSL00708.1"/>
    <property type="molecule type" value="Genomic_DNA"/>
</dbReference>
<proteinExistence type="predicted"/>
<gene>
    <name evidence="1" type="ORF">CLV63_101182</name>
</gene>
<reference evidence="1 2" key="1">
    <citation type="submission" date="2018-03" db="EMBL/GenBank/DDBJ databases">
        <title>Genomic Encyclopedia of Archaeal and Bacterial Type Strains, Phase II (KMG-II): from individual species to whole genera.</title>
        <authorList>
            <person name="Goeker M."/>
        </authorList>
    </citation>
    <scope>NUCLEOTIDE SEQUENCE [LARGE SCALE GENOMIC DNA]</scope>
    <source>
        <strain evidence="1 2">DSM 45312</strain>
    </source>
</reference>
<accession>A0A2P8DU13</accession>
<sequence length="101" mass="9969">MHSSVWTTAGLVGGYLTARVTGIRPLGGAVLAGCGAAAYREWQRSAGTGTAAALTGCYLVAFGLSHPLAKRLGPWPAVLSVSAATAAAAHAFADGRGSGAE</sequence>
<protein>
    <submittedName>
        <fullName evidence="1">Uncharacterized protein</fullName>
    </submittedName>
</protein>
<evidence type="ECO:0000313" key="2">
    <source>
        <dbReference type="Proteomes" id="UP000240542"/>
    </source>
</evidence>
<dbReference type="AlphaFoldDB" id="A0A2P8DU13"/>
<keyword evidence="2" id="KW-1185">Reference proteome</keyword>